<dbReference type="Proteomes" id="UP000234190">
    <property type="component" value="Unassembled WGS sequence"/>
</dbReference>
<reference evidence="1 2" key="1">
    <citation type="submission" date="2017-10" db="EMBL/GenBank/DDBJ databases">
        <title>Two draft genome sequences of Pusillimonas sp. strains isolated from a nitrate- and radionuclide-contaminated groundwater in Russia.</title>
        <authorList>
            <person name="Grouzdev D.S."/>
            <person name="Tourova T.P."/>
            <person name="Goeva M.A."/>
            <person name="Babich T.L."/>
            <person name="Sokolova D.S."/>
            <person name="Abdullin R."/>
            <person name="Poltaraus A.B."/>
            <person name="Toshchakov S.V."/>
            <person name="Nazina T.N."/>
        </authorList>
    </citation>
    <scope>NUCLEOTIDE SEQUENCE [LARGE SCALE GENOMIC DNA]</scope>
    <source>
        <strain evidence="1 2">JR1/69-3-13</strain>
    </source>
</reference>
<dbReference type="RefSeq" id="WP_102073273.1">
    <property type="nucleotide sequence ID" value="NZ_PDNW01000004.1"/>
</dbReference>
<name>A0A2N4U6S5_9BURK</name>
<dbReference type="AlphaFoldDB" id="A0A2N4U6S5"/>
<dbReference type="InterPro" id="IPR036102">
    <property type="entry name" value="OsmC/Ohrsf"/>
</dbReference>
<evidence type="ECO:0000313" key="2">
    <source>
        <dbReference type="Proteomes" id="UP000234190"/>
    </source>
</evidence>
<comment type="caution">
    <text evidence="1">The sequence shown here is derived from an EMBL/GenBank/DDBJ whole genome shotgun (WGS) entry which is preliminary data.</text>
</comment>
<proteinExistence type="predicted"/>
<dbReference type="InterPro" id="IPR052924">
    <property type="entry name" value="OsmC/Ohr_hydroprdx_reductase"/>
</dbReference>
<gene>
    <name evidence="1" type="ORF">CR159_06930</name>
</gene>
<accession>A0A2N4U6S5</accession>
<dbReference type="InterPro" id="IPR003718">
    <property type="entry name" value="OsmC/Ohr_fam"/>
</dbReference>
<protein>
    <submittedName>
        <fullName evidence="1">Osmotically inducible protein C</fullName>
    </submittedName>
</protein>
<evidence type="ECO:0000313" key="1">
    <source>
        <dbReference type="EMBL" id="PLC50726.1"/>
    </source>
</evidence>
<organism evidence="1 2">
    <name type="scientific">Pollutimonas subterranea</name>
    <dbReference type="NCBI Taxonomy" id="2045210"/>
    <lineage>
        <taxon>Bacteria</taxon>
        <taxon>Pseudomonadati</taxon>
        <taxon>Pseudomonadota</taxon>
        <taxon>Betaproteobacteria</taxon>
        <taxon>Burkholderiales</taxon>
        <taxon>Alcaligenaceae</taxon>
        <taxon>Pollutimonas</taxon>
    </lineage>
</organism>
<dbReference type="OrthoDB" id="9789573at2"/>
<dbReference type="PANTHER" id="PTHR35368">
    <property type="entry name" value="HYDROPEROXIDE REDUCTASE"/>
    <property type="match status" value="1"/>
</dbReference>
<dbReference type="Pfam" id="PF02566">
    <property type="entry name" value="OsmC"/>
    <property type="match status" value="1"/>
</dbReference>
<dbReference type="PANTHER" id="PTHR35368:SF1">
    <property type="entry name" value="HYDROPEROXIDE REDUCTASE"/>
    <property type="match status" value="1"/>
</dbReference>
<keyword evidence="2" id="KW-1185">Reference proteome</keyword>
<dbReference type="Gene3D" id="3.30.300.20">
    <property type="match status" value="1"/>
</dbReference>
<dbReference type="EMBL" id="PDNW01000004">
    <property type="protein sequence ID" value="PLC50726.1"/>
    <property type="molecule type" value="Genomic_DNA"/>
</dbReference>
<dbReference type="InterPro" id="IPR015946">
    <property type="entry name" value="KH_dom-like_a/b"/>
</dbReference>
<dbReference type="SUPFAM" id="SSF82784">
    <property type="entry name" value="OsmC-like"/>
    <property type="match status" value="1"/>
</dbReference>
<sequence length="185" mass="19720">MTSTAKPYLDIDAIKATVEAVREQPALGKVTFNMKSRTTGGVALETKTGPIVQNGTPDATRNAKFTLISDEPVALMGTDTGVSPAEYALKALAGCYAVTLTSLAASRGIQLDKIEMDLNFDIDLNGFLGIDKSVRNGAQAIRVDVQLESEGTSRDQLNDLVSSLERHSPLHDTFANPVNVSARLV</sequence>